<proteinExistence type="predicted"/>
<dbReference type="Gene3D" id="3.20.20.80">
    <property type="entry name" value="Glycosidases"/>
    <property type="match status" value="1"/>
</dbReference>
<evidence type="ECO:0000256" key="1">
    <source>
        <dbReference type="SAM" id="MobiDB-lite"/>
    </source>
</evidence>
<evidence type="ECO:0000313" key="2">
    <source>
        <dbReference type="EMBL" id="KAF8707773.1"/>
    </source>
</evidence>
<feature type="compositionally biased region" description="Pro residues" evidence="1">
    <location>
        <begin position="596"/>
        <end position="608"/>
    </location>
</feature>
<feature type="compositionally biased region" description="Low complexity" evidence="1">
    <location>
        <begin position="857"/>
        <end position="902"/>
    </location>
</feature>
<sequence length="1301" mass="139722">MTSKQPSDPGKKLTRADPTTIRGKFLVGYQGWFTCPNDGPSVAQANEWAHWTDKDGQFNAELLPDPEYYSSGDLAVMPRAQHRLFSSRNPAIIRRHLNIMAMHGIDGLFLTRRGSEIAAAYQPGRVGIKIMKLRSEGINNIFRAAEQEARVVSIMYDLNGLPSHQIEQWIMGDWDFMVNSKNVLNSPAYVREHGQPVVALWSVGFKHAGQEPEMIMRLINRIRELAGGAYIILGVPITWQKQDQNWQAVYSVADAIAPMCIGTFQDESGAERFSKDFQQPGIQASKSGQKKTDYVGVVWPGNEGPLIINTESSTEPAPRQDGAFFWRQIYNGYKDGVRFIYAEMFDGFEEGTAILPSLGAQSDSTPSDWYLRIAGSASEALKGEKRLYEEFPRKELFEYWSTRPRYEERDDDQIPAASGSANPLGGFGPSAHVAQASAPAPPRAMTVDMSDAPPPYSIEDDSLPAPAPSSFTTEPESLTSGPANPASPITSYHNAPFPPADRPPVSRVDSTHSVGSHGSYPGQQQHRPEPIAVPGNAPVAIAVQTPTTYTAYTTQPQVGFPSGPTPPMAGIGGQTSPSVMPIRPPQHPSVASRPPATAPRPPSRPGRPPSSGNTHPSPPPNTFPVAGIGGLTDQLGGMNIGEPDRPAPEHVFAGANQPRPQMTQPPGTPNSPFEGINYPGRFGGPDARRDSYGQTSGSGPSTPSVGMPGSPLYPAPLQGGGPHTSPGPIHQLSPGPVHQATLFGSPHNTSPPSGPHPHPQHQSTLGPGQYAPPSPHHRPTLGPTPTHQSTLGPGTSQSPRPSFQPHQQYAPAGPSPNPPGQYGHLPASGSGQYPPQGQGSGGQYNQGPGGQYPPQGPSGQHPYGPGGQQPPQSSGSSTHSGHSGYYGSSSPSQSGGHSTPQSGWPPQAPGSYSPYPPQGPGGPGQQQVYGQGQGQGYAAPGPQHPQWNSMAGGQYVDTAIGIIGKYAGQDTKKKVEQGLEGAFKVGTKVWGRLHNNKASSQEPADKRLPPLSFFLSSVSVSTMHKTPTHFMSYLFQSFVPGKLSRLCILGVDVVGIPVVLVVGVPQVRTSFVRKSEMTAEMTLWEKSKALAVAGWFGLRIALSGLCYLEYRWDMARARVSFENNEEKEVTCQLPIMGSELPATNSNLELATPVVDSEPPKIMVYEEQAPSTESDRVEFPRMDADSIEGDHENEGRVIRKISMSSVDSDGTVWSECQTPAQTSVELPVELSDEPIESETSRPGEDEWFGAVQEQVVKPKPEPERKSPLLRRKRSKYGACPLILRKSSASLYVSPVTAKTEAT</sequence>
<dbReference type="OrthoDB" id="2589715at2759"/>
<feature type="compositionally biased region" description="Basic and acidic residues" evidence="1">
    <location>
        <begin position="1255"/>
        <end position="1265"/>
    </location>
</feature>
<feature type="region of interest" description="Disordered" evidence="1">
    <location>
        <begin position="554"/>
        <end position="950"/>
    </location>
</feature>
<feature type="region of interest" description="Disordered" evidence="1">
    <location>
        <begin position="408"/>
        <end position="533"/>
    </location>
</feature>
<dbReference type="Proteomes" id="UP000602905">
    <property type="component" value="Unassembled WGS sequence"/>
</dbReference>
<dbReference type="EMBL" id="JACYCD010000049">
    <property type="protein sequence ID" value="KAF8707773.1"/>
    <property type="molecule type" value="Genomic_DNA"/>
</dbReference>
<protein>
    <submittedName>
        <fullName evidence="2">Xylosidase arabinosidase</fullName>
    </submittedName>
</protein>
<name>A0A8H7HTV4_9AGAM</name>
<feature type="compositionally biased region" description="Low complexity" evidence="1">
    <location>
        <begin position="697"/>
        <end position="710"/>
    </location>
</feature>
<evidence type="ECO:0000313" key="3">
    <source>
        <dbReference type="Proteomes" id="UP000602905"/>
    </source>
</evidence>
<gene>
    <name evidence="2" type="ORF">RHS03_03532</name>
</gene>
<feature type="compositionally biased region" description="Low complexity" evidence="1">
    <location>
        <begin position="828"/>
        <end position="837"/>
    </location>
</feature>
<feature type="region of interest" description="Disordered" evidence="1">
    <location>
        <begin position="1250"/>
        <end position="1269"/>
    </location>
</feature>
<feature type="compositionally biased region" description="Polar residues" evidence="1">
    <location>
        <begin position="783"/>
        <end position="807"/>
    </location>
</feature>
<comment type="caution">
    <text evidence="2">The sequence shown here is derived from an EMBL/GenBank/DDBJ whole genome shotgun (WGS) entry which is preliminary data.</text>
</comment>
<feature type="compositionally biased region" description="Gly residues" evidence="1">
    <location>
        <begin position="838"/>
        <end position="850"/>
    </location>
</feature>
<feature type="compositionally biased region" description="Low complexity" evidence="1">
    <location>
        <begin position="925"/>
        <end position="946"/>
    </location>
</feature>
<feature type="compositionally biased region" description="Polar residues" evidence="1">
    <location>
        <begin position="511"/>
        <end position="525"/>
    </location>
</feature>
<feature type="compositionally biased region" description="Polar residues" evidence="1">
    <location>
        <begin position="469"/>
        <end position="493"/>
    </location>
</feature>
<accession>A0A8H7HTV4</accession>
<organism evidence="2 3">
    <name type="scientific">Rhizoctonia solani</name>
    <dbReference type="NCBI Taxonomy" id="456999"/>
    <lineage>
        <taxon>Eukaryota</taxon>
        <taxon>Fungi</taxon>
        <taxon>Dikarya</taxon>
        <taxon>Basidiomycota</taxon>
        <taxon>Agaricomycotina</taxon>
        <taxon>Agaricomycetes</taxon>
        <taxon>Cantharellales</taxon>
        <taxon>Ceratobasidiaceae</taxon>
        <taxon>Rhizoctonia</taxon>
    </lineage>
</organism>
<reference evidence="2" key="1">
    <citation type="submission" date="2020-09" db="EMBL/GenBank/DDBJ databases">
        <title>Comparative genome analyses of four rice-infecting Rhizoctonia solani isolates reveal extensive enrichment of homogalacturonan modification genes.</title>
        <authorList>
            <person name="Lee D.-Y."/>
            <person name="Jeon J."/>
            <person name="Kim K.-T."/>
            <person name="Cheong K."/>
            <person name="Song H."/>
            <person name="Choi G."/>
            <person name="Ko J."/>
            <person name="Opiyo S.O."/>
            <person name="Zuo S."/>
            <person name="Madhav S."/>
            <person name="Lee Y.-H."/>
            <person name="Wang G.-L."/>
        </authorList>
    </citation>
    <scope>NUCLEOTIDE SEQUENCE</scope>
    <source>
        <strain evidence="2">AG1-IA WGL</strain>
    </source>
</reference>
<feature type="non-terminal residue" evidence="2">
    <location>
        <position position="1"/>
    </location>
</feature>
<feature type="region of interest" description="Disordered" evidence="1">
    <location>
        <begin position="1218"/>
        <end position="1245"/>
    </location>
</feature>